<evidence type="ECO:0000313" key="1">
    <source>
        <dbReference type="EMBL" id="QIW89974.1"/>
    </source>
</evidence>
<dbReference type="Proteomes" id="UP000503286">
    <property type="component" value="Segment"/>
</dbReference>
<name>A0A6H0X6M6_9CAUD</name>
<keyword evidence="2" id="KW-1185">Reference proteome</keyword>
<evidence type="ECO:0000313" key="2">
    <source>
        <dbReference type="Proteomes" id="UP000503286"/>
    </source>
</evidence>
<organism evidence="1 2">
    <name type="scientific">Aeromonas phage PS</name>
    <dbReference type="NCBI Taxonomy" id="2723762"/>
    <lineage>
        <taxon>Viruses</taxon>
        <taxon>Duplodnaviria</taxon>
        <taxon>Heunggongvirae</taxon>
        <taxon>Uroviricota</taxon>
        <taxon>Caudoviricetes</taxon>
        <taxon>Autographivirales</taxon>
        <taxon>Autoscriptoviridae</taxon>
        <taxon>Savitribaivirus</taxon>
        <taxon>Savitribaivirus PS</taxon>
    </lineage>
</organism>
<dbReference type="EMBL" id="MT259468">
    <property type="protein sequence ID" value="QIW89974.1"/>
    <property type="molecule type" value="Genomic_DNA"/>
</dbReference>
<reference evidence="1" key="1">
    <citation type="submission" date="2020-03" db="EMBL/GenBank/DDBJ databases">
        <title>Complete genome sequence of Aeromonas phage PS.</title>
        <authorList>
            <person name="Tagunde S.N."/>
            <person name="Newase S.K."/>
            <person name="Nagar V."/>
            <person name="Kapadnis B.P."/>
            <person name="Pandit S.V."/>
        </authorList>
    </citation>
    <scope>NUCLEOTIDE SEQUENCE</scope>
</reference>
<accession>A0A6H0X6M6</accession>
<sequence>MAFAKATNAQQVALRDALVKTEKLVQRAAIGSGSAKDQGAAIDALITALEAAIAPVKAAA</sequence>
<proteinExistence type="predicted"/>
<protein>
    <submittedName>
        <fullName evidence="1">Uncharacterized protein</fullName>
    </submittedName>
</protein>